<organism evidence="2 3">
    <name type="scientific">Rhypophila decipiens</name>
    <dbReference type="NCBI Taxonomy" id="261697"/>
    <lineage>
        <taxon>Eukaryota</taxon>
        <taxon>Fungi</taxon>
        <taxon>Dikarya</taxon>
        <taxon>Ascomycota</taxon>
        <taxon>Pezizomycotina</taxon>
        <taxon>Sordariomycetes</taxon>
        <taxon>Sordariomycetidae</taxon>
        <taxon>Sordariales</taxon>
        <taxon>Naviculisporaceae</taxon>
        <taxon>Rhypophila</taxon>
    </lineage>
</organism>
<proteinExistence type="predicted"/>
<evidence type="ECO:0000256" key="1">
    <source>
        <dbReference type="SAM" id="MobiDB-lite"/>
    </source>
</evidence>
<comment type="caution">
    <text evidence="2">The sequence shown here is derived from an EMBL/GenBank/DDBJ whole genome shotgun (WGS) entry which is preliminary data.</text>
</comment>
<dbReference type="Proteomes" id="UP001301769">
    <property type="component" value="Unassembled WGS sequence"/>
</dbReference>
<dbReference type="AlphaFoldDB" id="A0AAN7B015"/>
<evidence type="ECO:0000313" key="2">
    <source>
        <dbReference type="EMBL" id="KAK4207711.1"/>
    </source>
</evidence>
<keyword evidence="3" id="KW-1185">Reference proteome</keyword>
<protein>
    <submittedName>
        <fullName evidence="2">Uncharacterized protein</fullName>
    </submittedName>
</protein>
<evidence type="ECO:0000313" key="3">
    <source>
        <dbReference type="Proteomes" id="UP001301769"/>
    </source>
</evidence>
<reference evidence="2" key="1">
    <citation type="journal article" date="2023" name="Mol. Phylogenet. Evol.">
        <title>Genome-scale phylogeny and comparative genomics of the fungal order Sordariales.</title>
        <authorList>
            <person name="Hensen N."/>
            <person name="Bonometti L."/>
            <person name="Westerberg I."/>
            <person name="Brannstrom I.O."/>
            <person name="Guillou S."/>
            <person name="Cros-Aarteil S."/>
            <person name="Calhoun S."/>
            <person name="Haridas S."/>
            <person name="Kuo A."/>
            <person name="Mondo S."/>
            <person name="Pangilinan J."/>
            <person name="Riley R."/>
            <person name="LaButti K."/>
            <person name="Andreopoulos B."/>
            <person name="Lipzen A."/>
            <person name="Chen C."/>
            <person name="Yan M."/>
            <person name="Daum C."/>
            <person name="Ng V."/>
            <person name="Clum A."/>
            <person name="Steindorff A."/>
            <person name="Ohm R.A."/>
            <person name="Martin F."/>
            <person name="Silar P."/>
            <person name="Natvig D.O."/>
            <person name="Lalanne C."/>
            <person name="Gautier V."/>
            <person name="Ament-Velasquez S.L."/>
            <person name="Kruys A."/>
            <person name="Hutchinson M.I."/>
            <person name="Powell A.J."/>
            <person name="Barry K."/>
            <person name="Miller A.N."/>
            <person name="Grigoriev I.V."/>
            <person name="Debuchy R."/>
            <person name="Gladieux P."/>
            <person name="Hiltunen Thoren M."/>
            <person name="Johannesson H."/>
        </authorList>
    </citation>
    <scope>NUCLEOTIDE SEQUENCE</scope>
    <source>
        <strain evidence="2">PSN293</strain>
    </source>
</reference>
<name>A0AAN7B015_9PEZI</name>
<reference evidence="2" key="2">
    <citation type="submission" date="2023-05" db="EMBL/GenBank/DDBJ databases">
        <authorList>
            <consortium name="Lawrence Berkeley National Laboratory"/>
            <person name="Steindorff A."/>
            <person name="Hensen N."/>
            <person name="Bonometti L."/>
            <person name="Westerberg I."/>
            <person name="Brannstrom I.O."/>
            <person name="Guillou S."/>
            <person name="Cros-Aarteil S."/>
            <person name="Calhoun S."/>
            <person name="Haridas S."/>
            <person name="Kuo A."/>
            <person name="Mondo S."/>
            <person name="Pangilinan J."/>
            <person name="Riley R."/>
            <person name="Labutti K."/>
            <person name="Andreopoulos B."/>
            <person name="Lipzen A."/>
            <person name="Chen C."/>
            <person name="Yanf M."/>
            <person name="Daum C."/>
            <person name="Ng V."/>
            <person name="Clum A."/>
            <person name="Ohm R."/>
            <person name="Martin F."/>
            <person name="Silar P."/>
            <person name="Natvig D."/>
            <person name="Lalanne C."/>
            <person name="Gautier V."/>
            <person name="Ament-Velasquez S.L."/>
            <person name="Kruys A."/>
            <person name="Hutchinson M.I."/>
            <person name="Powell A.J."/>
            <person name="Barry K."/>
            <person name="Miller A.N."/>
            <person name="Grigoriev I.V."/>
            <person name="Debuchy R."/>
            <person name="Gladieux P."/>
            <person name="Thoren M.H."/>
            <person name="Johannesson H."/>
        </authorList>
    </citation>
    <scope>NUCLEOTIDE SEQUENCE</scope>
    <source>
        <strain evidence="2">PSN293</strain>
    </source>
</reference>
<feature type="region of interest" description="Disordered" evidence="1">
    <location>
        <begin position="53"/>
        <end position="81"/>
    </location>
</feature>
<sequence>MNYPLAFNDDTNAGIQRKKFWTHVFQDRDTLSGAGQAPKLPARSSDSATLVGHLNQDLPMSPRKQRKVIGTHSRTPSEATANARKHLSKVFPNPSLNIDTNTVSFLWTDSKGSLISAQYVMLPPGLDMVHAKSRAIRHWDSKETARIWRFNLDTCIYWARCRLLRSIYLEAVQNAMADQVPHAEDFSKLVTLATCAGVLQRAAEIVHAMQQEIRQATTNPCWL</sequence>
<gene>
    <name evidence="2" type="ORF">QBC37DRAFT_454802</name>
</gene>
<dbReference type="EMBL" id="MU858278">
    <property type="protein sequence ID" value="KAK4207711.1"/>
    <property type="molecule type" value="Genomic_DNA"/>
</dbReference>
<accession>A0AAN7B015</accession>